<evidence type="ECO:0000259" key="10">
    <source>
        <dbReference type="Pfam" id="PF02775"/>
    </source>
</evidence>
<dbReference type="InterPro" id="IPR032686">
    <property type="entry name" value="PFO_beta_C"/>
</dbReference>
<keyword evidence="8" id="KW-0411">Iron-sulfur</keyword>
<dbReference type="eggNOG" id="COG1013">
    <property type="taxonomic scope" value="Bacteria"/>
</dbReference>
<keyword evidence="9" id="KW-0786">Thiamine pyrophosphate</keyword>
<dbReference type="GO" id="GO:0051536">
    <property type="term" value="F:iron-sulfur cluster binding"/>
    <property type="evidence" value="ECO:0007669"/>
    <property type="project" value="UniProtKB-KW"/>
</dbReference>
<dbReference type="InterPro" id="IPR011766">
    <property type="entry name" value="TPP_enzyme_TPP-bd"/>
</dbReference>
<feature type="domain" description="Pyruvate ferredoxin oxidoreductase beta subunit C-terminal" evidence="11">
    <location>
        <begin position="201"/>
        <end position="275"/>
    </location>
</feature>
<keyword evidence="12" id="KW-0670">Pyruvate</keyword>
<dbReference type="GO" id="GO:0047553">
    <property type="term" value="F:2-oxoglutarate synthase activity"/>
    <property type="evidence" value="ECO:0007669"/>
    <property type="project" value="UniProtKB-EC"/>
</dbReference>
<dbReference type="KEGG" id="mhd:Marky_0696"/>
<dbReference type="AlphaFoldDB" id="F2NL43"/>
<evidence type="ECO:0000256" key="5">
    <source>
        <dbReference type="ARBA" id="ARBA00022842"/>
    </source>
</evidence>
<dbReference type="HOGENOM" id="CLU_048564_0_0_0"/>
<dbReference type="EMBL" id="CP002630">
    <property type="protein sequence ID" value="AEB11446.1"/>
    <property type="molecule type" value="Genomic_DNA"/>
</dbReference>
<evidence type="ECO:0000256" key="3">
    <source>
        <dbReference type="ARBA" id="ARBA00001966"/>
    </source>
</evidence>
<keyword evidence="4" id="KW-0479">Metal-binding</keyword>
<keyword evidence="6 12" id="KW-0560">Oxidoreductase</keyword>
<evidence type="ECO:0000256" key="4">
    <source>
        <dbReference type="ARBA" id="ARBA00022723"/>
    </source>
</evidence>
<dbReference type="InterPro" id="IPR051457">
    <property type="entry name" value="2-oxoacid:Fd_oxidoreductase"/>
</dbReference>
<keyword evidence="7" id="KW-0408">Iron</keyword>
<dbReference type="Pfam" id="PF02775">
    <property type="entry name" value="TPP_enzyme_C"/>
    <property type="match status" value="1"/>
</dbReference>
<dbReference type="Proteomes" id="UP000007030">
    <property type="component" value="Chromosome"/>
</dbReference>
<feature type="domain" description="Thiamine pyrophosphate enzyme TPP-binding" evidence="10">
    <location>
        <begin position="52"/>
        <end position="197"/>
    </location>
</feature>
<organism evidence="12 13">
    <name type="scientific">Marinithermus hydrothermalis (strain DSM 14884 / JCM 11576 / T1)</name>
    <dbReference type="NCBI Taxonomy" id="869210"/>
    <lineage>
        <taxon>Bacteria</taxon>
        <taxon>Thermotogati</taxon>
        <taxon>Deinococcota</taxon>
        <taxon>Deinococci</taxon>
        <taxon>Thermales</taxon>
        <taxon>Thermaceae</taxon>
        <taxon>Marinithermus</taxon>
    </lineage>
</organism>
<evidence type="ECO:0000259" key="11">
    <source>
        <dbReference type="Pfam" id="PF12367"/>
    </source>
</evidence>
<keyword evidence="5" id="KW-0460">Magnesium</keyword>
<dbReference type="PANTHER" id="PTHR48084">
    <property type="entry name" value="2-OXOGLUTARATE OXIDOREDUCTASE SUBUNIT KORB-RELATED"/>
    <property type="match status" value="1"/>
</dbReference>
<proteinExistence type="predicted"/>
<dbReference type="STRING" id="869210.Marky_0696"/>
<comment type="cofactor">
    <cofactor evidence="2">
        <name>thiamine diphosphate</name>
        <dbReference type="ChEBI" id="CHEBI:58937"/>
    </cofactor>
</comment>
<evidence type="ECO:0000256" key="2">
    <source>
        <dbReference type="ARBA" id="ARBA00001964"/>
    </source>
</evidence>
<evidence type="ECO:0000256" key="9">
    <source>
        <dbReference type="ARBA" id="ARBA00023052"/>
    </source>
</evidence>
<dbReference type="OrthoDB" id="9775140at2"/>
<keyword evidence="13" id="KW-1185">Reference proteome</keyword>
<dbReference type="NCBIfam" id="TIGR02177">
    <property type="entry name" value="PorB_KorB"/>
    <property type="match status" value="1"/>
</dbReference>
<dbReference type="InterPro" id="IPR011896">
    <property type="entry name" value="OFOB"/>
</dbReference>
<protein>
    <submittedName>
        <fullName evidence="12">Pyruvate ferredoxin/flavodoxin oxidoreductase, beta subunit</fullName>
        <ecNumber evidence="12">1.2.7.3</ecNumber>
    </submittedName>
</protein>
<comment type="cofactor">
    <cofactor evidence="1">
        <name>Mg(2+)</name>
        <dbReference type="ChEBI" id="CHEBI:18420"/>
    </cofactor>
</comment>
<dbReference type="CDD" id="cd03375">
    <property type="entry name" value="TPP_OGFOR"/>
    <property type="match status" value="1"/>
</dbReference>
<evidence type="ECO:0000256" key="8">
    <source>
        <dbReference type="ARBA" id="ARBA00023014"/>
    </source>
</evidence>
<evidence type="ECO:0000256" key="1">
    <source>
        <dbReference type="ARBA" id="ARBA00001946"/>
    </source>
</evidence>
<comment type="cofactor">
    <cofactor evidence="3">
        <name>[4Fe-4S] cluster</name>
        <dbReference type="ChEBI" id="CHEBI:49883"/>
    </cofactor>
</comment>
<dbReference type="EC" id="1.2.7.3" evidence="12"/>
<accession>F2NL43</accession>
<dbReference type="GO" id="GO:0030976">
    <property type="term" value="F:thiamine pyrophosphate binding"/>
    <property type="evidence" value="ECO:0007669"/>
    <property type="project" value="InterPro"/>
</dbReference>
<dbReference type="GO" id="GO:0046872">
    <property type="term" value="F:metal ion binding"/>
    <property type="evidence" value="ECO:0007669"/>
    <property type="project" value="UniProtKB-KW"/>
</dbReference>
<name>F2NL43_MARHT</name>
<evidence type="ECO:0000313" key="12">
    <source>
        <dbReference type="EMBL" id="AEB11446.1"/>
    </source>
</evidence>
<evidence type="ECO:0000313" key="13">
    <source>
        <dbReference type="Proteomes" id="UP000007030"/>
    </source>
</evidence>
<dbReference type="PANTHER" id="PTHR48084:SF2">
    <property type="entry name" value="PYRUVATE FERREDOXIN_FLAVODOXIN OXIDOREDUCTASE, BETA SUBUNIT"/>
    <property type="match status" value="1"/>
</dbReference>
<dbReference type="SUPFAM" id="SSF52518">
    <property type="entry name" value="Thiamin diphosphate-binding fold (THDP-binding)"/>
    <property type="match status" value="1"/>
</dbReference>
<dbReference type="InterPro" id="IPR029061">
    <property type="entry name" value="THDP-binding"/>
</dbReference>
<dbReference type="InterPro" id="IPR053399">
    <property type="entry name" value="2-oxoacid:Fd_oxidored_beta"/>
</dbReference>
<dbReference type="Pfam" id="PF12367">
    <property type="entry name" value="PFO_beta_C"/>
    <property type="match status" value="1"/>
</dbReference>
<evidence type="ECO:0000256" key="6">
    <source>
        <dbReference type="ARBA" id="ARBA00023002"/>
    </source>
</evidence>
<dbReference type="RefSeq" id="WP_013703498.1">
    <property type="nucleotide sequence ID" value="NC_015387.1"/>
</dbReference>
<gene>
    <name evidence="12" type="ordered locus">Marky_0696</name>
</gene>
<dbReference type="Gene3D" id="3.40.50.970">
    <property type="match status" value="1"/>
</dbReference>
<dbReference type="GO" id="GO:0045333">
    <property type="term" value="P:cellular respiration"/>
    <property type="evidence" value="ECO:0007669"/>
    <property type="project" value="UniProtKB-ARBA"/>
</dbReference>
<reference evidence="12 13" key="1">
    <citation type="journal article" date="2012" name="Stand. Genomic Sci.">
        <title>Complete genome sequence of the aerobic, heterotroph Marinithermus hydrothermalis type strain (T1(T)) from a deep-sea hydrothermal vent chimney.</title>
        <authorList>
            <person name="Copeland A."/>
            <person name="Gu W."/>
            <person name="Yasawong M."/>
            <person name="Lapidus A."/>
            <person name="Lucas S."/>
            <person name="Deshpande S."/>
            <person name="Pagani I."/>
            <person name="Tapia R."/>
            <person name="Cheng J.F."/>
            <person name="Goodwin L.A."/>
            <person name="Pitluck S."/>
            <person name="Liolios K."/>
            <person name="Ivanova N."/>
            <person name="Mavromatis K."/>
            <person name="Mikhailova N."/>
            <person name="Pati A."/>
            <person name="Chen A."/>
            <person name="Palaniappan K."/>
            <person name="Land M."/>
            <person name="Pan C."/>
            <person name="Brambilla E.M."/>
            <person name="Rohde M."/>
            <person name="Tindall B.J."/>
            <person name="Sikorski J."/>
            <person name="Goker M."/>
            <person name="Detter J.C."/>
            <person name="Bristow J."/>
            <person name="Eisen J.A."/>
            <person name="Markowitz V."/>
            <person name="Hugenholtz P."/>
            <person name="Kyrpides N.C."/>
            <person name="Klenk H.P."/>
            <person name="Woyke T."/>
        </authorList>
    </citation>
    <scope>NUCLEOTIDE SEQUENCE [LARGE SCALE GENOMIC DNA]</scope>
    <source>
        <strain evidence="13">DSM 14884 / JCM 11576 / T1</strain>
    </source>
</reference>
<evidence type="ECO:0000256" key="7">
    <source>
        <dbReference type="ARBA" id="ARBA00023004"/>
    </source>
</evidence>
<dbReference type="NCBIfam" id="NF041171">
    <property type="entry name" value="Oxoac_fdxbeta_Archa"/>
    <property type="match status" value="1"/>
</dbReference>
<sequence length="310" mass="33711">MIELKLSDYKAEIHSDWCPGCGDYGILNALQMALSEMKADPTNTVVFSGIGCAAKTPHYMQTYGVHTLHGRVLPIATGAKLANPDLTVVAVGGDGDGLGIGAGHFVGSGRRNVDLLYLIYDNEVYGLTKGQASPTLALGEQPKSLPHPNAQGRINPLMLALSAGYTFIARAYAYDVKHLKALIKAGIEHKGLAVIDVLQPCPTYNNLHTKEWFGPRVYKLEEEGYDPNVPADASEEERAARIAAFAAKAAEWGERIPIGIFWQEEVSTFQERIAAHQPDYFAAPPAKRRIMREDGRPVANLEAIFAELAL</sequence>